<dbReference type="SUPFAM" id="SSF52540">
    <property type="entry name" value="P-loop containing nucleoside triphosphate hydrolases"/>
    <property type="match status" value="1"/>
</dbReference>
<dbReference type="InterPro" id="IPR027417">
    <property type="entry name" value="P-loop_NTPase"/>
</dbReference>
<evidence type="ECO:0000313" key="3">
    <source>
        <dbReference type="Proteomes" id="UP000085678"/>
    </source>
</evidence>
<dbReference type="Pfam" id="PF00612">
    <property type="entry name" value="IQ"/>
    <property type="match status" value="2"/>
</dbReference>
<dbReference type="CDD" id="cd23767">
    <property type="entry name" value="IQCD"/>
    <property type="match status" value="2"/>
</dbReference>
<dbReference type="GeneID" id="106177662"/>
<dbReference type="Proteomes" id="UP000085678">
    <property type="component" value="Unplaced"/>
</dbReference>
<evidence type="ECO:0000259" key="2">
    <source>
        <dbReference type="PROSITE" id="PS50234"/>
    </source>
</evidence>
<dbReference type="PROSITE" id="PS50234">
    <property type="entry name" value="VWFA"/>
    <property type="match status" value="1"/>
</dbReference>
<dbReference type="KEGG" id="lak:106177662"/>
<protein>
    <submittedName>
        <fullName evidence="4">Uncharacterized protein LOC106177662</fullName>
    </submittedName>
</protein>
<dbReference type="InterPro" id="IPR002035">
    <property type="entry name" value="VWF_A"/>
</dbReference>
<feature type="compositionally biased region" description="Basic and acidic residues" evidence="1">
    <location>
        <begin position="842"/>
        <end position="858"/>
    </location>
</feature>
<dbReference type="Pfam" id="PF00092">
    <property type="entry name" value="VWA"/>
    <property type="match status" value="1"/>
</dbReference>
<organism evidence="3 4">
    <name type="scientific">Lingula anatina</name>
    <name type="common">Brachiopod</name>
    <name type="synonym">Lingula unguis</name>
    <dbReference type="NCBI Taxonomy" id="7574"/>
    <lineage>
        <taxon>Eukaryota</taxon>
        <taxon>Metazoa</taxon>
        <taxon>Spiralia</taxon>
        <taxon>Lophotrochozoa</taxon>
        <taxon>Brachiopoda</taxon>
        <taxon>Linguliformea</taxon>
        <taxon>Lingulata</taxon>
        <taxon>Lingulida</taxon>
        <taxon>Linguloidea</taxon>
        <taxon>Lingulidae</taxon>
        <taxon>Lingula</taxon>
    </lineage>
</organism>
<dbReference type="InterPro" id="IPR000048">
    <property type="entry name" value="IQ_motif_EF-hand-BS"/>
</dbReference>
<dbReference type="SUPFAM" id="SSF53300">
    <property type="entry name" value="vWA-like"/>
    <property type="match status" value="1"/>
</dbReference>
<dbReference type="PROSITE" id="PS50096">
    <property type="entry name" value="IQ"/>
    <property type="match status" value="2"/>
</dbReference>
<feature type="region of interest" description="Disordered" evidence="1">
    <location>
        <begin position="710"/>
        <end position="858"/>
    </location>
</feature>
<accession>A0A2R2MPU0</accession>
<dbReference type="PANTHER" id="PTHR24020:SF84">
    <property type="entry name" value="VWFA DOMAIN-CONTAINING PROTEIN"/>
    <property type="match status" value="1"/>
</dbReference>
<feature type="compositionally biased region" description="Basic and acidic residues" evidence="1">
    <location>
        <begin position="798"/>
        <end position="823"/>
    </location>
</feature>
<keyword evidence="3" id="KW-1185">Reference proteome</keyword>
<dbReference type="AlphaFoldDB" id="A0A2R2MPU0"/>
<evidence type="ECO:0000313" key="4">
    <source>
        <dbReference type="RefSeq" id="XP_023932032.1"/>
    </source>
</evidence>
<feature type="domain" description="VWFA" evidence="2">
    <location>
        <begin position="372"/>
        <end position="541"/>
    </location>
</feature>
<dbReference type="SMART" id="SM00327">
    <property type="entry name" value="VWA"/>
    <property type="match status" value="1"/>
</dbReference>
<sequence length="897" mass="103945">METDTHAYNVDLNGVLTVLSLPYFRRFNSYRLEKARKRRAAIIIQKWYRGWKVRKKMKDLKKKVALPRSRPTSALSRSFTVPAGLELVPAETTDKLDERREKRVTRSRPWSEIAPIAPRNRNAKIDIFYESCLPKGRWINLNPKQYVYNHKHGQVFEVRTVTTRGQGRPKTATVPAPNTWLWENEFRIWLMEKVREREEGEESTGLKLSRSTKDLNGLMKDISKKGPHQDLFERFNSYRLEKARKRRAAIIIQKWYRGWKVRKKMKDLKKKALHQFHSSWHTFVKDYKSLLTRIQKRFGEEKIQTPFSSQRMEEFMEKKKRYEDIFYKVADGSKLPREKLMDFFKACHLFPTENDIKKAFNAVFRGCGTQAEIVIMLDCSASVGEINFKAQMSFVREFVSRLEIGEDRIRVGVIPFSDEPYQVIQFDGYETKEELVADIERIRYKRGLTRTDRAIISMRNMWARSRPNVPKIGLIVTDGQSYYTHLTQKEAQKAKIEETIIFAIGVGHRADKRELEAIASSPELIYHVFDYFALGRIISEIIMKTCLDSCTLCHFAVADECRPRHRGLYKSEAMEILWMIFIPPETGLPKLRKTATMNPVIGDEEAVKLLTNTEVDNIDFRNALKSVVKNKIQREGAVSLPLLGNNSSTIKREYTKLDDAVQHIGELLKDKQEDKVIDLVFGKDTETTEKMTSQIRKSNGIVEDVEKLRKSLEESPTISSDLKPEDDETKNEAARATDDSDSGTELLEVYKRALNESGDPIGTRSAEPRETDAHYVLVTEPTSRAKSALRRAPVTREPPVRPDSPKDTKPKPSEEPKKDDVKAEQTLSYRRSLLASVPDDDDKPRPRDPIDKNKSRGRTKIDYSYDYTLFKLKEAQKREKDKPGKKADDIEIPIEDY</sequence>
<dbReference type="InterPro" id="IPR050525">
    <property type="entry name" value="ECM_Assembly_Org"/>
</dbReference>
<dbReference type="InterPro" id="IPR036465">
    <property type="entry name" value="vWFA_dom_sf"/>
</dbReference>
<feature type="compositionally biased region" description="Basic and acidic residues" evidence="1">
    <location>
        <begin position="873"/>
        <end position="889"/>
    </location>
</feature>
<dbReference type="Gene3D" id="1.20.5.190">
    <property type="match status" value="2"/>
</dbReference>
<gene>
    <name evidence="4" type="primary">LOC106177662</name>
</gene>
<dbReference type="Gene3D" id="3.40.50.410">
    <property type="entry name" value="von Willebrand factor, type A domain"/>
    <property type="match status" value="1"/>
</dbReference>
<feature type="region of interest" description="Disordered" evidence="1">
    <location>
        <begin position="873"/>
        <end position="897"/>
    </location>
</feature>
<dbReference type="PRINTS" id="PR00453">
    <property type="entry name" value="VWFADOMAIN"/>
</dbReference>
<reference evidence="4" key="1">
    <citation type="submission" date="2025-08" db="UniProtKB">
        <authorList>
            <consortium name="RefSeq"/>
        </authorList>
    </citation>
    <scope>IDENTIFICATION</scope>
    <source>
        <tissue evidence="4">Gonads</tissue>
    </source>
</reference>
<proteinExistence type="predicted"/>
<evidence type="ECO:0000256" key="1">
    <source>
        <dbReference type="SAM" id="MobiDB-lite"/>
    </source>
</evidence>
<dbReference type="OrthoDB" id="6131560at2759"/>
<name>A0A2R2MPU0_LINAN</name>
<dbReference type="SMART" id="SM00015">
    <property type="entry name" value="IQ"/>
    <property type="match status" value="2"/>
</dbReference>
<dbReference type="InParanoid" id="A0A2R2MPU0"/>
<dbReference type="PANTHER" id="PTHR24020">
    <property type="entry name" value="COLLAGEN ALPHA"/>
    <property type="match status" value="1"/>
</dbReference>
<dbReference type="RefSeq" id="XP_023932032.1">
    <property type="nucleotide sequence ID" value="XM_024076264.1"/>
</dbReference>